<organism evidence="1 2">
    <name type="scientific">Piloderma croceum (strain F 1598)</name>
    <dbReference type="NCBI Taxonomy" id="765440"/>
    <lineage>
        <taxon>Eukaryota</taxon>
        <taxon>Fungi</taxon>
        <taxon>Dikarya</taxon>
        <taxon>Basidiomycota</taxon>
        <taxon>Agaricomycotina</taxon>
        <taxon>Agaricomycetes</taxon>
        <taxon>Agaricomycetidae</taxon>
        <taxon>Atheliales</taxon>
        <taxon>Atheliaceae</taxon>
        <taxon>Piloderma</taxon>
    </lineage>
</organism>
<reference evidence="1 2" key="1">
    <citation type="submission" date="2014-04" db="EMBL/GenBank/DDBJ databases">
        <authorList>
            <consortium name="DOE Joint Genome Institute"/>
            <person name="Kuo A."/>
            <person name="Tarkka M."/>
            <person name="Buscot F."/>
            <person name="Kohler A."/>
            <person name="Nagy L.G."/>
            <person name="Floudas D."/>
            <person name="Copeland A."/>
            <person name="Barry K.W."/>
            <person name="Cichocki N."/>
            <person name="Veneault-Fourrey C."/>
            <person name="LaButti K."/>
            <person name="Lindquist E.A."/>
            <person name="Lipzen A."/>
            <person name="Lundell T."/>
            <person name="Morin E."/>
            <person name="Murat C."/>
            <person name="Sun H."/>
            <person name="Tunlid A."/>
            <person name="Henrissat B."/>
            <person name="Grigoriev I.V."/>
            <person name="Hibbett D.S."/>
            <person name="Martin F."/>
            <person name="Nordberg H.P."/>
            <person name="Cantor M.N."/>
            <person name="Hua S.X."/>
        </authorList>
    </citation>
    <scope>NUCLEOTIDE SEQUENCE [LARGE SCALE GENOMIC DNA]</scope>
    <source>
        <strain evidence="1 2">F 1598</strain>
    </source>
</reference>
<evidence type="ECO:0000313" key="2">
    <source>
        <dbReference type="Proteomes" id="UP000054166"/>
    </source>
</evidence>
<gene>
    <name evidence="1" type="ORF">PILCRDRAFT_815707</name>
</gene>
<reference evidence="2" key="2">
    <citation type="submission" date="2015-01" db="EMBL/GenBank/DDBJ databases">
        <title>Evolutionary Origins and Diversification of the Mycorrhizal Mutualists.</title>
        <authorList>
            <consortium name="DOE Joint Genome Institute"/>
            <consortium name="Mycorrhizal Genomics Consortium"/>
            <person name="Kohler A."/>
            <person name="Kuo A."/>
            <person name="Nagy L.G."/>
            <person name="Floudas D."/>
            <person name="Copeland A."/>
            <person name="Barry K.W."/>
            <person name="Cichocki N."/>
            <person name="Veneault-Fourrey C."/>
            <person name="LaButti K."/>
            <person name="Lindquist E.A."/>
            <person name="Lipzen A."/>
            <person name="Lundell T."/>
            <person name="Morin E."/>
            <person name="Murat C."/>
            <person name="Riley R."/>
            <person name="Ohm R."/>
            <person name="Sun H."/>
            <person name="Tunlid A."/>
            <person name="Henrissat B."/>
            <person name="Grigoriev I.V."/>
            <person name="Hibbett D.S."/>
            <person name="Martin F."/>
        </authorList>
    </citation>
    <scope>NUCLEOTIDE SEQUENCE [LARGE SCALE GENOMIC DNA]</scope>
    <source>
        <strain evidence="2">F 1598</strain>
    </source>
</reference>
<dbReference type="InParanoid" id="A0A0C3G620"/>
<protein>
    <submittedName>
        <fullName evidence="1">Uncharacterized protein</fullName>
    </submittedName>
</protein>
<dbReference type="EMBL" id="KN832980">
    <property type="protein sequence ID" value="KIM87229.1"/>
    <property type="molecule type" value="Genomic_DNA"/>
</dbReference>
<keyword evidence="2" id="KW-1185">Reference proteome</keyword>
<accession>A0A0C3G620</accession>
<evidence type="ECO:0000313" key="1">
    <source>
        <dbReference type="EMBL" id="KIM87229.1"/>
    </source>
</evidence>
<name>A0A0C3G620_PILCF</name>
<dbReference type="HOGENOM" id="CLU_2868457_0_0_1"/>
<sequence length="64" mass="7222">MHWYPSSPQIRRKGEIMFCICCPCYAHRRAWLSASSSMEFAAACSQYGCTASARRLPPQEHSAP</sequence>
<dbReference type="AlphaFoldDB" id="A0A0C3G620"/>
<proteinExistence type="predicted"/>
<dbReference type="Proteomes" id="UP000054166">
    <property type="component" value="Unassembled WGS sequence"/>
</dbReference>